<comment type="caution">
    <text evidence="1">The sequence shown here is derived from an EMBL/GenBank/DDBJ whole genome shotgun (WGS) entry which is preliminary data.</text>
</comment>
<dbReference type="RefSeq" id="WP_004626458.1">
    <property type="nucleotide sequence ID" value="NZ_AORV01000038.1"/>
</dbReference>
<sequence>MVLDLFENRELYFNMHSGFKPAFEFIEACISGNPLPGKYEINAEKVYAMVQEYETVPENEILWEAHRKYIDIQYIFRGSEFIHCANIREMPPDTVYNEEKDCLLCSFTGGTQLKLNTGNFAVFYPHDMHKPMCMADSPSKVKKIIVKVEVQE</sequence>
<proteinExistence type="predicted"/>
<name>S0FIC9_RUMCE</name>
<dbReference type="PANTHER" id="PTHR34986:SF1">
    <property type="entry name" value="PROTEIN YIAL"/>
    <property type="match status" value="1"/>
</dbReference>
<organism evidence="1 2">
    <name type="scientific">Ruminiclostridium cellobioparum subsp. termitidis CT1112</name>
    <dbReference type="NCBI Taxonomy" id="1195236"/>
    <lineage>
        <taxon>Bacteria</taxon>
        <taxon>Bacillati</taxon>
        <taxon>Bacillota</taxon>
        <taxon>Clostridia</taxon>
        <taxon>Eubacteriales</taxon>
        <taxon>Oscillospiraceae</taxon>
        <taxon>Ruminiclostridium</taxon>
    </lineage>
</organism>
<dbReference type="EMBL" id="AORV01000038">
    <property type="protein sequence ID" value="EMS71382.1"/>
    <property type="molecule type" value="Genomic_DNA"/>
</dbReference>
<dbReference type="PATRIC" id="fig|1195236.3.peg.3058"/>
<dbReference type="GO" id="GO:0005829">
    <property type="term" value="C:cytosol"/>
    <property type="evidence" value="ECO:0007669"/>
    <property type="project" value="TreeGrafter"/>
</dbReference>
<gene>
    <name evidence="1" type="ORF">CTER_2737</name>
</gene>
<accession>S0FIC9</accession>
<dbReference type="Pfam" id="PF04074">
    <property type="entry name" value="DUF386"/>
    <property type="match status" value="1"/>
</dbReference>
<dbReference type="Proteomes" id="UP000014155">
    <property type="component" value="Unassembled WGS sequence"/>
</dbReference>
<dbReference type="NCBIfam" id="TIGR00022">
    <property type="entry name" value="YhcH/YjgK/YiaL family protein"/>
    <property type="match status" value="1"/>
</dbReference>
<dbReference type="AlphaFoldDB" id="S0FIC9"/>
<dbReference type="eggNOG" id="COG2731">
    <property type="taxonomic scope" value="Bacteria"/>
</dbReference>
<dbReference type="PANTHER" id="PTHR34986">
    <property type="entry name" value="EVOLVED BETA-GALACTOSIDASE SUBUNIT BETA"/>
    <property type="match status" value="1"/>
</dbReference>
<dbReference type="InterPro" id="IPR004375">
    <property type="entry name" value="NanQ/TabA/YiaL"/>
</dbReference>
<keyword evidence="2" id="KW-1185">Reference proteome</keyword>
<evidence type="ECO:0000313" key="2">
    <source>
        <dbReference type="Proteomes" id="UP000014155"/>
    </source>
</evidence>
<evidence type="ECO:0000313" key="1">
    <source>
        <dbReference type="EMBL" id="EMS71382.1"/>
    </source>
</evidence>
<dbReference type="SUPFAM" id="SSF51197">
    <property type="entry name" value="Clavaminate synthase-like"/>
    <property type="match status" value="1"/>
</dbReference>
<dbReference type="InterPro" id="IPR037012">
    <property type="entry name" value="NanQ/TabA/YiaL_sf"/>
</dbReference>
<dbReference type="STRING" id="1195236.CTER_2737"/>
<reference evidence="1 2" key="1">
    <citation type="journal article" date="2013" name="Genome Announc.">
        <title>Draft Genome Sequence of the Cellulolytic, Mesophilic, Anaerobic Bacterium Clostridium termitidis Strain CT1112 (DSM 5398).</title>
        <authorList>
            <person name="Lal S."/>
            <person name="Ramachandran U."/>
            <person name="Zhang X."/>
            <person name="Munir R."/>
            <person name="Sparling R."/>
            <person name="Levin D.B."/>
        </authorList>
    </citation>
    <scope>NUCLEOTIDE SEQUENCE [LARGE SCALE GENOMIC DNA]</scope>
    <source>
        <strain evidence="1 2">CT1112</strain>
    </source>
</reference>
<dbReference type="Gene3D" id="2.60.120.370">
    <property type="entry name" value="YhcH/YjgK/YiaL"/>
    <property type="match status" value="1"/>
</dbReference>
<protein>
    <submittedName>
        <fullName evidence="1">Uncharacterized protein, YhcH/YjgK/YiaL family</fullName>
    </submittedName>
</protein>